<dbReference type="Proteomes" id="UP000663829">
    <property type="component" value="Unassembled WGS sequence"/>
</dbReference>
<gene>
    <name evidence="1" type="ORF">GPM918_LOCUS8219</name>
    <name evidence="2" type="ORF">SRO942_LOCUS8219</name>
</gene>
<dbReference type="Proteomes" id="UP000681722">
    <property type="component" value="Unassembled WGS sequence"/>
</dbReference>
<comment type="caution">
    <text evidence="1">The sequence shown here is derived from an EMBL/GenBank/DDBJ whole genome shotgun (WGS) entry which is preliminary data.</text>
</comment>
<keyword evidence="3" id="KW-1185">Reference proteome</keyword>
<dbReference type="AlphaFoldDB" id="A0A813Z3T8"/>
<dbReference type="EMBL" id="CAJOBC010001408">
    <property type="protein sequence ID" value="CAF3676836.1"/>
    <property type="molecule type" value="Genomic_DNA"/>
</dbReference>
<reference evidence="1" key="1">
    <citation type="submission" date="2021-02" db="EMBL/GenBank/DDBJ databases">
        <authorList>
            <person name="Nowell W R."/>
        </authorList>
    </citation>
    <scope>NUCLEOTIDE SEQUENCE</scope>
</reference>
<dbReference type="EMBL" id="CAJNOQ010001408">
    <property type="protein sequence ID" value="CAF0892909.1"/>
    <property type="molecule type" value="Genomic_DNA"/>
</dbReference>
<sequence>MMDVNSCPRCRCYIFDCACSPLSTSDKTQSLQNSNKSTSSLVTDANMDSRNVRKSYSSDYASLIQFLKNEVDNESATSTLQTNTSPSISEISDENFIHMPVSTPQHRLQHQQNISSSSINNNIENLCKWYLDSRNYSKCLHLDSGLCDILDLYRIKERTIQDIIAEQNIDSIRILESPQVLPIKISELFKRENSYIIPNDVIDIRSLLTNYEGAHWFKLEAILCTHNKNDILYYKYSKTKQWYYYQSKTKDLVKLDDKLNKQIIRLCTNTCAKDVESVGFLIDILLTDAVKYFYVQSK</sequence>
<evidence type="ECO:0000313" key="2">
    <source>
        <dbReference type="EMBL" id="CAF3676836.1"/>
    </source>
</evidence>
<proteinExistence type="predicted"/>
<organism evidence="1 3">
    <name type="scientific">Didymodactylos carnosus</name>
    <dbReference type="NCBI Taxonomy" id="1234261"/>
    <lineage>
        <taxon>Eukaryota</taxon>
        <taxon>Metazoa</taxon>
        <taxon>Spiralia</taxon>
        <taxon>Gnathifera</taxon>
        <taxon>Rotifera</taxon>
        <taxon>Eurotatoria</taxon>
        <taxon>Bdelloidea</taxon>
        <taxon>Philodinida</taxon>
        <taxon>Philodinidae</taxon>
        <taxon>Didymodactylos</taxon>
    </lineage>
</organism>
<protein>
    <submittedName>
        <fullName evidence="1">Uncharacterized protein</fullName>
    </submittedName>
</protein>
<evidence type="ECO:0000313" key="3">
    <source>
        <dbReference type="Proteomes" id="UP000663829"/>
    </source>
</evidence>
<accession>A0A813Z3T8</accession>
<evidence type="ECO:0000313" key="1">
    <source>
        <dbReference type="EMBL" id="CAF0892909.1"/>
    </source>
</evidence>
<name>A0A813Z3T8_9BILA</name>